<sequence>MDIDAISLLKTHSVVEVRDLDLEVSGNAAKLYDKFAQELKEQYGEILDVTKSVGELFGCLNTADFELRDLCFRDDLYKLKKLELLEGKIDRTNGRENPVDHGGSANKVLLISNWSLAISNFISRFGLSLSSSKLFDQVIIQFQNLHEYGHWQEYEEVVTDKCEQFVQYLLDSSVNNVNFSTQQWARIWSLVLKSTSFPWNRAQQLKLEDVVFQSLFQEPLEVLMNDADEEVSKLVHSSEFEQKLNAKIMQDIERQFQLLEDLVTQQEDNTPTFKYPKAIQEVDVARVVENCRLHSIGLTTRSRVQMYRLINPLKQMLDNLQAHGGHPDQITELRKRLATLLENKIPVAAEQGKKPSESLTMDKIVENLMTNQSNLSASQLIHKQINALRV</sequence>
<comment type="caution">
    <text evidence="1">The sequence shown here is derived from an EMBL/GenBank/DDBJ whole genome shotgun (WGS) entry which is preliminary data.</text>
</comment>
<reference evidence="1 2" key="1">
    <citation type="submission" date="2019-01" db="EMBL/GenBank/DDBJ databases">
        <title>Draft Genome Sequencing of Zygosaccharomyces mellis Ca-7.</title>
        <authorList>
            <person name="Shiwa Y."/>
            <person name="Kanesaki Y."/>
            <person name="Ishige T."/>
            <person name="Mura K."/>
            <person name="Hori T."/>
            <person name="Tamura T."/>
        </authorList>
    </citation>
    <scope>NUCLEOTIDE SEQUENCE [LARGE SCALE GENOMIC DNA]</scope>
    <source>
        <strain evidence="1 2">Ca-7</strain>
    </source>
</reference>
<keyword evidence="2" id="KW-1185">Reference proteome</keyword>
<evidence type="ECO:0000313" key="1">
    <source>
        <dbReference type="EMBL" id="GCF01165.1"/>
    </source>
</evidence>
<gene>
    <name evidence="1" type="ORF">ZYGM_002319</name>
</gene>
<accession>A0A4C2EAG5</accession>
<dbReference type="OrthoDB" id="4068191at2759"/>
<dbReference type="Proteomes" id="UP000301737">
    <property type="component" value="Unassembled WGS sequence"/>
</dbReference>
<name>A0A4C2EAG5_9SACH</name>
<dbReference type="EMBL" id="BIMX01000027">
    <property type="protein sequence ID" value="GCF01165.1"/>
    <property type="molecule type" value="Genomic_DNA"/>
</dbReference>
<organism evidence="1 2">
    <name type="scientific">Zygosaccharomyces mellis</name>
    <dbReference type="NCBI Taxonomy" id="42258"/>
    <lineage>
        <taxon>Eukaryota</taxon>
        <taxon>Fungi</taxon>
        <taxon>Dikarya</taxon>
        <taxon>Ascomycota</taxon>
        <taxon>Saccharomycotina</taxon>
        <taxon>Saccharomycetes</taxon>
        <taxon>Saccharomycetales</taxon>
        <taxon>Saccharomycetaceae</taxon>
        <taxon>Zygosaccharomyces</taxon>
    </lineage>
</organism>
<evidence type="ECO:0000313" key="2">
    <source>
        <dbReference type="Proteomes" id="UP000301737"/>
    </source>
</evidence>
<proteinExistence type="predicted"/>
<protein>
    <submittedName>
        <fullName evidence="1">Uncharacterized protein</fullName>
    </submittedName>
</protein>
<dbReference type="AlphaFoldDB" id="A0A4C2EAG5"/>